<keyword evidence="3" id="KW-1185">Reference proteome</keyword>
<protein>
    <submittedName>
        <fullName evidence="2">SMI1/KNR4 family protein</fullName>
    </submittedName>
</protein>
<evidence type="ECO:0000259" key="1">
    <source>
        <dbReference type="SMART" id="SM00860"/>
    </source>
</evidence>
<dbReference type="InterPro" id="IPR018958">
    <property type="entry name" value="Knr4/Smi1-like_dom"/>
</dbReference>
<dbReference type="SUPFAM" id="SSF160631">
    <property type="entry name" value="SMI1/KNR4-like"/>
    <property type="match status" value="1"/>
</dbReference>
<dbReference type="SMART" id="SM00860">
    <property type="entry name" value="SMI1_KNR4"/>
    <property type="match status" value="1"/>
</dbReference>
<gene>
    <name evidence="2" type="ORF">ACFQ1R_11375</name>
</gene>
<evidence type="ECO:0000313" key="3">
    <source>
        <dbReference type="Proteomes" id="UP001597061"/>
    </source>
</evidence>
<dbReference type="Gene3D" id="3.40.1580.10">
    <property type="entry name" value="SMI1/KNR4-like"/>
    <property type="match status" value="1"/>
</dbReference>
<dbReference type="Proteomes" id="UP001597061">
    <property type="component" value="Unassembled WGS sequence"/>
</dbReference>
<dbReference type="EMBL" id="JBHTJI010000003">
    <property type="protein sequence ID" value="MFD0990699.1"/>
    <property type="molecule type" value="Genomic_DNA"/>
</dbReference>
<accession>A0ABW3JJX2</accession>
<sequence>MTIEQNIDNCRFNGKIDSDVIEDIEKSLGISIPRNYRDFIENYGCGNINGFDFFGAYPNIDYRNGAVLNILWRNMDDRTDYGLNPKLLLIGDATCGDYFCMDTENLNSPIYLWNTSLSKEKISDLEIIASDFNNLIEKIFKEQL</sequence>
<dbReference type="RefSeq" id="WP_379926339.1">
    <property type="nucleotide sequence ID" value="NZ_JBHTJI010000003.1"/>
</dbReference>
<name>A0ABW3JJX2_9FLAO</name>
<comment type="caution">
    <text evidence="2">The sequence shown here is derived from an EMBL/GenBank/DDBJ whole genome shotgun (WGS) entry which is preliminary data.</text>
</comment>
<evidence type="ECO:0000313" key="2">
    <source>
        <dbReference type="EMBL" id="MFD0990699.1"/>
    </source>
</evidence>
<dbReference type="Pfam" id="PF14568">
    <property type="entry name" value="SUKH_6"/>
    <property type="match status" value="1"/>
</dbReference>
<dbReference type="InterPro" id="IPR037883">
    <property type="entry name" value="Knr4/Smi1-like_sf"/>
</dbReference>
<feature type="domain" description="Knr4/Smi1-like" evidence="1">
    <location>
        <begin position="15"/>
        <end position="138"/>
    </location>
</feature>
<reference evidence="3" key="1">
    <citation type="journal article" date="2019" name="Int. J. Syst. Evol. Microbiol.">
        <title>The Global Catalogue of Microorganisms (GCM) 10K type strain sequencing project: providing services to taxonomists for standard genome sequencing and annotation.</title>
        <authorList>
            <consortium name="The Broad Institute Genomics Platform"/>
            <consortium name="The Broad Institute Genome Sequencing Center for Infectious Disease"/>
            <person name="Wu L."/>
            <person name="Ma J."/>
        </authorList>
    </citation>
    <scope>NUCLEOTIDE SEQUENCE [LARGE SCALE GENOMIC DNA]</scope>
    <source>
        <strain evidence="3">CCUG 62414</strain>
    </source>
</reference>
<organism evidence="2 3">
    <name type="scientific">Mariniflexile jejuense</name>
    <dbReference type="NCBI Taxonomy" id="1173582"/>
    <lineage>
        <taxon>Bacteria</taxon>
        <taxon>Pseudomonadati</taxon>
        <taxon>Bacteroidota</taxon>
        <taxon>Flavobacteriia</taxon>
        <taxon>Flavobacteriales</taxon>
        <taxon>Flavobacteriaceae</taxon>
        <taxon>Mariniflexile</taxon>
    </lineage>
</organism>
<proteinExistence type="predicted"/>